<dbReference type="AlphaFoldDB" id="A0A650GE99"/>
<reference evidence="6 7" key="1">
    <citation type="submission" date="2019-09" db="EMBL/GenBank/DDBJ databases">
        <title>Complete Genome Sequence of Janibacter melonis M714 with both human health impact and industrial applications.</title>
        <authorList>
            <person name="Jin M."/>
            <person name="Zhao Q.R."/>
        </authorList>
    </citation>
    <scope>NUCLEOTIDE SEQUENCE [LARGE SCALE GENOMIC DNA]</scope>
    <source>
        <strain evidence="6 7">M714</strain>
    </source>
</reference>
<dbReference type="EMBL" id="CP044548">
    <property type="protein sequence ID" value="QGX08294.1"/>
    <property type="molecule type" value="Genomic_DNA"/>
</dbReference>
<keyword evidence="3" id="KW-0479">Metal-binding</keyword>
<feature type="region of interest" description="Disordered" evidence="4">
    <location>
        <begin position="1"/>
        <end position="21"/>
    </location>
</feature>
<evidence type="ECO:0000256" key="1">
    <source>
        <dbReference type="ARBA" id="ARBA00006100"/>
    </source>
</evidence>
<dbReference type="InterPro" id="IPR034505">
    <property type="entry name" value="Coproporphyrinogen-III_oxidase"/>
</dbReference>
<gene>
    <name evidence="6" type="ORF">EEW87_005720</name>
</gene>
<dbReference type="InterPro" id="IPR004559">
    <property type="entry name" value="HemW-like"/>
</dbReference>
<dbReference type="InterPro" id="IPR058240">
    <property type="entry name" value="rSAM_sf"/>
</dbReference>
<comment type="similarity">
    <text evidence="1">Belongs to the anaerobic coproporphyrinogen-III oxidase family. HemW subfamily.</text>
</comment>
<proteinExistence type="inferred from homology"/>
<dbReference type="SUPFAM" id="SSF102114">
    <property type="entry name" value="Radical SAM enzymes"/>
    <property type="match status" value="1"/>
</dbReference>
<dbReference type="InterPro" id="IPR007197">
    <property type="entry name" value="rSAM"/>
</dbReference>
<evidence type="ECO:0000256" key="3">
    <source>
        <dbReference type="RuleBase" id="RU364116"/>
    </source>
</evidence>
<dbReference type="SFLD" id="SFLDS00029">
    <property type="entry name" value="Radical_SAM"/>
    <property type="match status" value="1"/>
</dbReference>
<dbReference type="GeneID" id="59160650"/>
<organism evidence="6 7">
    <name type="scientific">Janibacter melonis</name>
    <dbReference type="NCBI Taxonomy" id="262209"/>
    <lineage>
        <taxon>Bacteria</taxon>
        <taxon>Bacillati</taxon>
        <taxon>Actinomycetota</taxon>
        <taxon>Actinomycetes</taxon>
        <taxon>Micrococcales</taxon>
        <taxon>Intrasporangiaceae</taxon>
        <taxon>Janibacter</taxon>
    </lineage>
</organism>
<dbReference type="SFLD" id="SFLDF00562">
    <property type="entry name" value="HemN-like__clustered_with_heat"/>
    <property type="match status" value="1"/>
</dbReference>
<evidence type="ECO:0000313" key="7">
    <source>
        <dbReference type="Proteomes" id="UP000271708"/>
    </source>
</evidence>
<dbReference type="PANTHER" id="PTHR13932:SF5">
    <property type="entry name" value="RADICAL S-ADENOSYL METHIONINE DOMAIN-CONTAINING PROTEIN 1, MITOCHONDRIAL"/>
    <property type="match status" value="1"/>
</dbReference>
<keyword evidence="3" id="KW-0143">Chaperone</keyword>
<evidence type="ECO:0000313" key="6">
    <source>
        <dbReference type="EMBL" id="QGX08294.1"/>
    </source>
</evidence>
<dbReference type="SFLD" id="SFLDF00288">
    <property type="entry name" value="HemN-like__clustered_with_nucl"/>
    <property type="match status" value="1"/>
</dbReference>
<dbReference type="SMART" id="SM00729">
    <property type="entry name" value="Elp3"/>
    <property type="match status" value="1"/>
</dbReference>
<sequence>MDPVPQLPDGDPAPRDGRLPDASAEAVGRRALAMYVHVPFCAVRCGYCDFNTYTASELGGQDGPPGSSRATFAQGALRELDLARDVLGSAGAAPGPVSTVFLGGGTPTLLPSADLVVVLDGIRERFGLAADAEVTTEANPDSVTPSSLAELARGGVTRVSVGMQSVRPGVLKTLDRTHDPEGVARAVAGARDAGLAVSLDLIYGTPGETLEDWRASLEAALALEPDHVSAYALTVEDGTRLAARVRRGELPLPTGDDEADKYELADELLAGAGYDWYEISNWARTPQDRCRHNLAYWRGDDWWGVGPGAHSHVAGTRWWNVKHPAAWAGRLDDGSSPAAAREVLTDAQRADEELLLGVRLVDGVATSALEPGARRAVAGLVASGLVDGRAAVGGRVVLTRRGRLLADTVVHTLLGGAA</sequence>
<dbReference type="PANTHER" id="PTHR13932">
    <property type="entry name" value="COPROPORPHYRINIGEN III OXIDASE"/>
    <property type="match status" value="1"/>
</dbReference>
<dbReference type="CDD" id="cd01335">
    <property type="entry name" value="Radical_SAM"/>
    <property type="match status" value="1"/>
</dbReference>
<dbReference type="KEGG" id="jme:EEW87_005720"/>
<feature type="domain" description="Radical SAM core" evidence="5">
    <location>
        <begin position="26"/>
        <end position="275"/>
    </location>
</feature>
<dbReference type="PROSITE" id="PS51918">
    <property type="entry name" value="RADICAL_SAM"/>
    <property type="match status" value="1"/>
</dbReference>
<dbReference type="GO" id="GO:0046872">
    <property type="term" value="F:metal ion binding"/>
    <property type="evidence" value="ECO:0007669"/>
    <property type="project" value="UniProtKB-UniRule"/>
</dbReference>
<accession>A0A650GE99</accession>
<dbReference type="NCBIfam" id="TIGR00539">
    <property type="entry name" value="hemN_rel"/>
    <property type="match status" value="1"/>
</dbReference>
<keyword evidence="3" id="KW-0004">4Fe-4S</keyword>
<keyword evidence="3" id="KW-0411">Iron-sulfur</keyword>
<keyword evidence="3" id="KW-0963">Cytoplasm</keyword>
<dbReference type="Gene3D" id="3.30.750.200">
    <property type="match status" value="1"/>
</dbReference>
<dbReference type="GO" id="GO:0004109">
    <property type="term" value="F:coproporphyrinogen oxidase activity"/>
    <property type="evidence" value="ECO:0007669"/>
    <property type="project" value="InterPro"/>
</dbReference>
<dbReference type="Proteomes" id="UP000271708">
    <property type="component" value="Chromosome"/>
</dbReference>
<dbReference type="Pfam" id="PF04055">
    <property type="entry name" value="Radical_SAM"/>
    <property type="match status" value="1"/>
</dbReference>
<protein>
    <recommendedName>
        <fullName evidence="2 3">Heme chaperone HemW</fullName>
    </recommendedName>
</protein>
<dbReference type="InterPro" id="IPR006638">
    <property type="entry name" value="Elp3/MiaA/NifB-like_rSAM"/>
</dbReference>
<comment type="subcellular location">
    <subcellularLocation>
        <location evidence="3">Cytoplasm</location>
    </subcellularLocation>
</comment>
<comment type="function">
    <text evidence="3">Probably acts as a heme chaperone, transferring heme to an unknown acceptor. Binds one molecule of heme per monomer, possibly covalently. Binds 1 [4Fe-4S] cluster. The cluster is coordinated with 3 cysteines and an exchangeable S-adenosyl-L-methionine.</text>
</comment>
<dbReference type="SFLD" id="SFLDG01065">
    <property type="entry name" value="anaerobic_coproporphyrinogen-I"/>
    <property type="match status" value="1"/>
</dbReference>
<evidence type="ECO:0000256" key="2">
    <source>
        <dbReference type="ARBA" id="ARBA00017228"/>
    </source>
</evidence>
<keyword evidence="3" id="KW-0408">Iron</keyword>
<keyword evidence="3" id="KW-0949">S-adenosyl-L-methionine</keyword>
<keyword evidence="3" id="KW-0349">Heme</keyword>
<dbReference type="GO" id="GO:0051539">
    <property type="term" value="F:4 iron, 4 sulfur cluster binding"/>
    <property type="evidence" value="ECO:0007669"/>
    <property type="project" value="UniProtKB-UniRule"/>
</dbReference>
<evidence type="ECO:0000256" key="4">
    <source>
        <dbReference type="SAM" id="MobiDB-lite"/>
    </source>
</evidence>
<dbReference type="RefSeq" id="WP_123090849.1">
    <property type="nucleotide sequence ID" value="NZ_BAAAKD010000020.1"/>
</dbReference>
<dbReference type="GO" id="GO:0006779">
    <property type="term" value="P:porphyrin-containing compound biosynthetic process"/>
    <property type="evidence" value="ECO:0007669"/>
    <property type="project" value="InterPro"/>
</dbReference>
<name>A0A650GE99_9MICO</name>
<dbReference type="GO" id="GO:0005737">
    <property type="term" value="C:cytoplasm"/>
    <property type="evidence" value="ECO:0007669"/>
    <property type="project" value="UniProtKB-SubCell"/>
</dbReference>
<evidence type="ECO:0000259" key="5">
    <source>
        <dbReference type="PROSITE" id="PS51918"/>
    </source>
</evidence>